<dbReference type="RefSeq" id="WP_316969264.1">
    <property type="nucleotide sequence ID" value="NZ_JARFPL010000023.1"/>
</dbReference>
<organism evidence="2 3">
    <name type="scientific">Candidatus Methanocrinis alkalitolerans</name>
    <dbReference type="NCBI Taxonomy" id="3033395"/>
    <lineage>
        <taxon>Archaea</taxon>
        <taxon>Methanobacteriati</taxon>
        <taxon>Methanobacteriota</taxon>
        <taxon>Stenosarchaea group</taxon>
        <taxon>Methanomicrobia</taxon>
        <taxon>Methanotrichales</taxon>
        <taxon>Methanotrichaceae</taxon>
        <taxon>Methanocrinis</taxon>
    </lineage>
</organism>
<evidence type="ECO:0000313" key="3">
    <source>
        <dbReference type="Proteomes" id="UP001215956"/>
    </source>
</evidence>
<dbReference type="Proteomes" id="UP001215956">
    <property type="component" value="Unassembled WGS sequence"/>
</dbReference>
<reference evidence="2 3" key="1">
    <citation type="submission" date="2023-03" db="EMBL/GenBank/DDBJ databases">
        <title>Whole genome sequencing of Methanotrichaceae archaeon M04Ac.</title>
        <authorList>
            <person name="Khomyakova M.A."/>
            <person name="Merkel A.Y."/>
            <person name="Slobodkin A.I."/>
        </authorList>
    </citation>
    <scope>NUCLEOTIDE SEQUENCE [LARGE SCALE GENOMIC DNA]</scope>
    <source>
        <strain evidence="2 3">M04Ac</strain>
    </source>
</reference>
<evidence type="ECO:0000313" key="2">
    <source>
        <dbReference type="EMBL" id="MDF0593559.1"/>
    </source>
</evidence>
<evidence type="ECO:0000256" key="1">
    <source>
        <dbReference type="SAM" id="MobiDB-lite"/>
    </source>
</evidence>
<proteinExistence type="predicted"/>
<gene>
    <name evidence="2" type="ORF">P0O24_08190</name>
</gene>
<accession>A0ABT5XFR8</accession>
<keyword evidence="3" id="KW-1185">Reference proteome</keyword>
<name>A0ABT5XFR8_9EURY</name>
<sequence>MAGFGRPRGEVRVEDPGPWSRSHRGILRVEAPGAGYDPAFSGS</sequence>
<feature type="region of interest" description="Disordered" evidence="1">
    <location>
        <begin position="1"/>
        <end position="24"/>
    </location>
</feature>
<dbReference type="EMBL" id="JARFPL010000023">
    <property type="protein sequence ID" value="MDF0593559.1"/>
    <property type="molecule type" value="Genomic_DNA"/>
</dbReference>
<comment type="caution">
    <text evidence="2">The sequence shown here is derived from an EMBL/GenBank/DDBJ whole genome shotgun (WGS) entry which is preliminary data.</text>
</comment>
<protein>
    <submittedName>
        <fullName evidence="2">Uncharacterized protein</fullName>
    </submittedName>
</protein>